<dbReference type="EMBL" id="MLYO01000081">
    <property type="protein sequence ID" value="OIJ92313.1"/>
    <property type="molecule type" value="Genomic_DNA"/>
</dbReference>
<dbReference type="InterPro" id="IPR001647">
    <property type="entry name" value="HTH_TetR"/>
</dbReference>
<dbReference type="InterPro" id="IPR023772">
    <property type="entry name" value="DNA-bd_HTH_TetR-type_CS"/>
</dbReference>
<evidence type="ECO:0000256" key="1">
    <source>
        <dbReference type="ARBA" id="ARBA00023015"/>
    </source>
</evidence>
<dbReference type="Pfam" id="PF00440">
    <property type="entry name" value="TetR_N"/>
    <property type="match status" value="1"/>
</dbReference>
<dbReference type="RefSeq" id="WP_071385707.1">
    <property type="nucleotide sequence ID" value="NZ_MLYO01000081.1"/>
</dbReference>
<organism evidence="6 7">
    <name type="scientific">Streptomyces monashensis</name>
    <dbReference type="NCBI Taxonomy" id="1678012"/>
    <lineage>
        <taxon>Bacteria</taxon>
        <taxon>Bacillati</taxon>
        <taxon>Actinomycetota</taxon>
        <taxon>Actinomycetes</taxon>
        <taxon>Kitasatosporales</taxon>
        <taxon>Streptomycetaceae</taxon>
        <taxon>Streptomyces</taxon>
    </lineage>
</organism>
<dbReference type="Proteomes" id="UP000179642">
    <property type="component" value="Unassembled WGS sequence"/>
</dbReference>
<dbReference type="SUPFAM" id="SSF48498">
    <property type="entry name" value="Tetracyclin repressor-like, C-terminal domain"/>
    <property type="match status" value="1"/>
</dbReference>
<evidence type="ECO:0000259" key="5">
    <source>
        <dbReference type="PROSITE" id="PS50977"/>
    </source>
</evidence>
<dbReference type="AlphaFoldDB" id="A0A1S2PF10"/>
<dbReference type="PANTHER" id="PTHR47506">
    <property type="entry name" value="TRANSCRIPTIONAL REGULATORY PROTEIN"/>
    <property type="match status" value="1"/>
</dbReference>
<comment type="caution">
    <text evidence="6">The sequence shown here is derived from an EMBL/GenBank/DDBJ whole genome shotgun (WGS) entry which is preliminary data.</text>
</comment>
<dbReference type="Gene3D" id="1.10.10.60">
    <property type="entry name" value="Homeodomain-like"/>
    <property type="match status" value="1"/>
</dbReference>
<protein>
    <recommendedName>
        <fullName evidence="5">HTH tetR-type domain-containing protein</fullName>
    </recommendedName>
</protein>
<keyword evidence="3" id="KW-0804">Transcription</keyword>
<keyword evidence="7" id="KW-1185">Reference proteome</keyword>
<dbReference type="PROSITE" id="PS50977">
    <property type="entry name" value="HTH_TETR_2"/>
    <property type="match status" value="1"/>
</dbReference>
<evidence type="ECO:0000313" key="6">
    <source>
        <dbReference type="EMBL" id="OIJ92313.1"/>
    </source>
</evidence>
<dbReference type="SUPFAM" id="SSF46689">
    <property type="entry name" value="Homeodomain-like"/>
    <property type="match status" value="1"/>
</dbReference>
<dbReference type="Gene3D" id="1.10.357.10">
    <property type="entry name" value="Tetracycline Repressor, domain 2"/>
    <property type="match status" value="1"/>
</dbReference>
<dbReference type="PROSITE" id="PS01081">
    <property type="entry name" value="HTH_TETR_1"/>
    <property type="match status" value="1"/>
</dbReference>
<keyword evidence="1" id="KW-0805">Transcription regulation</keyword>
<dbReference type="InterPro" id="IPR011075">
    <property type="entry name" value="TetR_C"/>
</dbReference>
<feature type="domain" description="HTH tetR-type" evidence="5">
    <location>
        <begin position="6"/>
        <end position="66"/>
    </location>
</feature>
<evidence type="ECO:0000313" key="7">
    <source>
        <dbReference type="Proteomes" id="UP000179642"/>
    </source>
</evidence>
<evidence type="ECO:0000256" key="4">
    <source>
        <dbReference type="PROSITE-ProRule" id="PRU00335"/>
    </source>
</evidence>
<dbReference type="InterPro" id="IPR009057">
    <property type="entry name" value="Homeodomain-like_sf"/>
</dbReference>
<dbReference type="PANTHER" id="PTHR47506:SF1">
    <property type="entry name" value="HTH-TYPE TRANSCRIPTIONAL REGULATOR YJDC"/>
    <property type="match status" value="1"/>
</dbReference>
<name>A0A1S2PF10_9ACTN</name>
<reference evidence="6 7" key="1">
    <citation type="submission" date="2016-10" db="EMBL/GenBank/DDBJ databases">
        <title>Genome sequence of Streptomyces sp. MUSC 1.</title>
        <authorList>
            <person name="Lee L.-H."/>
            <person name="Ser H.-L."/>
            <person name="Law J.W.-F."/>
        </authorList>
    </citation>
    <scope>NUCLEOTIDE SEQUENCE [LARGE SCALE GENOMIC DNA]</scope>
    <source>
        <strain evidence="6 7">MUSC 1</strain>
    </source>
</reference>
<keyword evidence="2 4" id="KW-0238">DNA-binding</keyword>
<evidence type="ECO:0000256" key="2">
    <source>
        <dbReference type="ARBA" id="ARBA00023125"/>
    </source>
</evidence>
<sequence length="194" mass="20917">MARPRGFDVDEVLSAVMELFWRQGYEATSVQDLCAATGLGKGSLYAAFGSKQELYGQALRHYVKLTTHDLQAQLLRSVPLRQAVRDLLLDRIEQSLSAPERPGCLLVSAVVERVPHDQGAARIARDAIEALKGAFATALHTARAAGEISTDADVDSLAGYLTAMVQALRVMSISVPDEKQLTAIVDTALSVIPE</sequence>
<dbReference type="InterPro" id="IPR036271">
    <property type="entry name" value="Tet_transcr_reg_TetR-rel_C_sf"/>
</dbReference>
<dbReference type="PRINTS" id="PR00455">
    <property type="entry name" value="HTHTETR"/>
</dbReference>
<dbReference type="OrthoDB" id="9805134at2"/>
<accession>A0A1S2PF10</accession>
<dbReference type="GO" id="GO:0003677">
    <property type="term" value="F:DNA binding"/>
    <property type="evidence" value="ECO:0007669"/>
    <property type="project" value="UniProtKB-UniRule"/>
</dbReference>
<gene>
    <name evidence="6" type="ORF">BIV23_38880</name>
</gene>
<proteinExistence type="predicted"/>
<dbReference type="Pfam" id="PF16925">
    <property type="entry name" value="TetR_C_13"/>
    <property type="match status" value="1"/>
</dbReference>
<feature type="DNA-binding region" description="H-T-H motif" evidence="4">
    <location>
        <begin position="29"/>
        <end position="48"/>
    </location>
</feature>
<evidence type="ECO:0000256" key="3">
    <source>
        <dbReference type="ARBA" id="ARBA00023163"/>
    </source>
</evidence>